<protein>
    <submittedName>
        <fullName evidence="1">Uncharacterized protein</fullName>
    </submittedName>
</protein>
<geneLocation type="plasmid" evidence="1 2">
    <name>unnamed2</name>
</geneLocation>
<gene>
    <name evidence="1" type="ORF">MUN86_25135</name>
</gene>
<dbReference type="Proteomes" id="UP000830401">
    <property type="component" value="Plasmid unnamed2"/>
</dbReference>
<sequence>MERPQTLEQRQQAALLSMGARQTKALQQPPYTPGFAEWLAYEFVSIAPSAVPEVLTSYFPAPDKVDCCYLASVLQQIEQTRSCEREVGCGVDFVFGSIEYGAQHMARARQWLTTTEACLAGQTASGQTK</sequence>
<keyword evidence="2" id="KW-1185">Reference proteome</keyword>
<evidence type="ECO:0000313" key="2">
    <source>
        <dbReference type="Proteomes" id="UP000830401"/>
    </source>
</evidence>
<organism evidence="1 2">
    <name type="scientific">Hymenobacter volaticus</name>
    <dbReference type="NCBI Taxonomy" id="2932254"/>
    <lineage>
        <taxon>Bacteria</taxon>
        <taxon>Pseudomonadati</taxon>
        <taxon>Bacteroidota</taxon>
        <taxon>Cytophagia</taxon>
        <taxon>Cytophagales</taxon>
        <taxon>Hymenobacteraceae</taxon>
        <taxon>Hymenobacter</taxon>
    </lineage>
</organism>
<evidence type="ECO:0000313" key="1">
    <source>
        <dbReference type="EMBL" id="UOQ68771.1"/>
    </source>
</evidence>
<dbReference type="RefSeq" id="WP_245126300.1">
    <property type="nucleotide sequence ID" value="NZ_CP095063.1"/>
</dbReference>
<dbReference type="EMBL" id="CP095063">
    <property type="protein sequence ID" value="UOQ68771.1"/>
    <property type="molecule type" value="Genomic_DNA"/>
</dbReference>
<reference evidence="1" key="1">
    <citation type="submission" date="2022-04" db="EMBL/GenBank/DDBJ databases">
        <title>Hymenobacter sp. isolated from the air.</title>
        <authorList>
            <person name="Won M."/>
            <person name="Lee C.-M."/>
            <person name="Woen H.-Y."/>
            <person name="Kwon S.-W."/>
        </authorList>
    </citation>
    <scope>NUCLEOTIDE SEQUENCE</scope>
    <source>
        <strain evidence="1">5420S-77</strain>
        <plasmid evidence="1">unnamed2</plasmid>
    </source>
</reference>
<keyword evidence="1" id="KW-0614">Plasmid</keyword>
<proteinExistence type="predicted"/>
<name>A0ABY4GDA6_9BACT</name>
<accession>A0ABY4GDA6</accession>